<accession>A0ABW8GI95</accession>
<dbReference type="InterPro" id="IPR029069">
    <property type="entry name" value="HotDog_dom_sf"/>
</dbReference>
<dbReference type="Gene3D" id="3.10.129.10">
    <property type="entry name" value="Hotdog Thioesterase"/>
    <property type="match status" value="1"/>
</dbReference>
<dbReference type="PIRSF" id="PIRSF020565">
    <property type="entry name" value="3Ho_Ac_ACP_DH_prd"/>
    <property type="match status" value="1"/>
</dbReference>
<reference evidence="1 2" key="1">
    <citation type="submission" date="2024-11" db="EMBL/GenBank/DDBJ databases">
        <authorList>
            <person name="Kaparullina E.N."/>
            <person name="Delegan Y.A."/>
            <person name="Doronina N.V."/>
        </authorList>
    </citation>
    <scope>NUCLEOTIDE SEQUENCE [LARGE SCALE GENOMIC DNA]</scope>
    <source>
        <strain evidence="1 2">7sh_L</strain>
    </source>
</reference>
<protein>
    <recommendedName>
        <fullName evidence="3">Beta-hydroxyacyl-ACP dehydratase</fullName>
    </recommendedName>
</protein>
<name>A0ABW8GI95_9PROT</name>
<dbReference type="InterPro" id="IPR016776">
    <property type="entry name" value="ApeP-like_dehydratase"/>
</dbReference>
<proteinExistence type="predicted"/>
<dbReference type="Pfam" id="PF22817">
    <property type="entry name" value="ApeP-like"/>
    <property type="match status" value="1"/>
</dbReference>
<sequence length="157" mass="17020">MMTPTPKAFPAPETLLMHSGDMLLLDHITAFDAECTMATYRPQAQAWYADPNGNMPAWMGIELMAQTIAAHVGLLKQQQGLPPKQGVLLGTRRYHAHVPAFAADTLLEIKASVAFRDDSGLGAYDCVISNAASVVAEATLKVYEPEDFQSFLQGNTP</sequence>
<dbReference type="EMBL" id="JBIWXY010000001">
    <property type="protein sequence ID" value="MFJ5444708.1"/>
    <property type="molecule type" value="Genomic_DNA"/>
</dbReference>
<evidence type="ECO:0000313" key="1">
    <source>
        <dbReference type="EMBL" id="MFJ5444708.1"/>
    </source>
</evidence>
<evidence type="ECO:0000313" key="2">
    <source>
        <dbReference type="Proteomes" id="UP001617669"/>
    </source>
</evidence>
<evidence type="ECO:0008006" key="3">
    <source>
        <dbReference type="Google" id="ProtNLM"/>
    </source>
</evidence>
<dbReference type="SUPFAM" id="SSF54637">
    <property type="entry name" value="Thioesterase/thiol ester dehydrase-isomerase"/>
    <property type="match status" value="1"/>
</dbReference>
<dbReference type="RefSeq" id="WP_400877877.1">
    <property type="nucleotide sequence ID" value="NZ_JBIWXY010000001.1"/>
</dbReference>
<keyword evidence="2" id="KW-1185">Reference proteome</keyword>
<organism evidence="1 2">
    <name type="scientific">Methylobacillus methanolivorans</name>
    <dbReference type="NCBI Taxonomy" id="1848927"/>
    <lineage>
        <taxon>Bacteria</taxon>
        <taxon>Pseudomonadati</taxon>
        <taxon>Pseudomonadota</taxon>
        <taxon>Betaproteobacteria</taxon>
        <taxon>Nitrosomonadales</taxon>
        <taxon>Methylophilaceae</taxon>
        <taxon>Methylobacillus</taxon>
    </lineage>
</organism>
<gene>
    <name evidence="1" type="ORF">ACIKP9_00550</name>
</gene>
<comment type="caution">
    <text evidence="1">The sequence shown here is derived from an EMBL/GenBank/DDBJ whole genome shotgun (WGS) entry which is preliminary data.</text>
</comment>
<dbReference type="Proteomes" id="UP001617669">
    <property type="component" value="Unassembled WGS sequence"/>
</dbReference>